<dbReference type="PANTHER" id="PTHR45779">
    <property type="entry name" value="PEPTIDYLPROLYL ISOMERASE"/>
    <property type="match status" value="1"/>
</dbReference>
<dbReference type="EMBL" id="FMYP01000001">
    <property type="protein sequence ID" value="SDB81053.1"/>
    <property type="molecule type" value="Genomic_DNA"/>
</dbReference>
<dbReference type="SUPFAM" id="SSF54534">
    <property type="entry name" value="FKBP-like"/>
    <property type="match status" value="1"/>
</dbReference>
<keyword evidence="9" id="KW-1185">Reference proteome</keyword>
<dbReference type="InterPro" id="IPR036944">
    <property type="entry name" value="PPIase_FKBP_N_sf"/>
</dbReference>
<dbReference type="InterPro" id="IPR001179">
    <property type="entry name" value="PPIase_FKBP_dom"/>
</dbReference>
<dbReference type="Pfam" id="PF01346">
    <property type="entry name" value="FKBP_N"/>
    <property type="match status" value="1"/>
</dbReference>
<dbReference type="PROSITE" id="PS51257">
    <property type="entry name" value="PROKAR_LIPOPROTEIN"/>
    <property type="match status" value="1"/>
</dbReference>
<dbReference type="GO" id="GO:0006457">
    <property type="term" value="P:protein folding"/>
    <property type="evidence" value="ECO:0007669"/>
    <property type="project" value="InterPro"/>
</dbReference>
<dbReference type="InterPro" id="IPR046357">
    <property type="entry name" value="PPIase_dom_sf"/>
</dbReference>
<dbReference type="AlphaFoldDB" id="A0A1G6GGV3"/>
<comment type="similarity">
    <text evidence="5">Belongs to the FKBP-type PPIase family.</text>
</comment>
<protein>
    <recommendedName>
        <fullName evidence="5">Peptidyl-prolyl cis-trans isomerase</fullName>
        <ecNumber evidence="5">5.2.1.8</ecNumber>
    </recommendedName>
</protein>
<dbReference type="InterPro" id="IPR044609">
    <property type="entry name" value="FKBP2/11"/>
</dbReference>
<dbReference type="PANTHER" id="PTHR45779:SF7">
    <property type="entry name" value="PEPTIDYLPROLYL ISOMERASE"/>
    <property type="match status" value="1"/>
</dbReference>
<dbReference type="EC" id="5.2.1.8" evidence="5"/>
<dbReference type="RefSeq" id="WP_092433907.1">
    <property type="nucleotide sequence ID" value="NZ_FMYP01000001.1"/>
</dbReference>
<dbReference type="OrthoDB" id="9814548at2"/>
<evidence type="ECO:0000256" key="2">
    <source>
        <dbReference type="ARBA" id="ARBA00023110"/>
    </source>
</evidence>
<evidence type="ECO:0000256" key="1">
    <source>
        <dbReference type="ARBA" id="ARBA00000971"/>
    </source>
</evidence>
<gene>
    <name evidence="8" type="ORF">SAMN05216323_100119</name>
</gene>
<feature type="chain" id="PRO_5011511720" description="Peptidyl-prolyl cis-trans isomerase" evidence="6">
    <location>
        <begin position="19"/>
        <end position="254"/>
    </location>
</feature>
<dbReference type="Pfam" id="PF00254">
    <property type="entry name" value="FKBP_C"/>
    <property type="match status" value="1"/>
</dbReference>
<dbReference type="STRING" id="1640674.SAMN05216323_100119"/>
<reference evidence="8 9" key="1">
    <citation type="submission" date="2016-09" db="EMBL/GenBank/DDBJ databases">
        <authorList>
            <person name="Capua I."/>
            <person name="De Benedictis P."/>
            <person name="Joannis T."/>
            <person name="Lombin L.H."/>
            <person name="Cattoli G."/>
        </authorList>
    </citation>
    <scope>NUCLEOTIDE SEQUENCE [LARGE SCALE GENOMIC DNA]</scope>
    <source>
        <strain evidence="8 9">A7P-90m</strain>
    </source>
</reference>
<sequence length="254" mass="27396">MMKKIALIVLAAGSVAMSGCGSKSKSSANLKTTVDSLSYAIGISVGSSFGQNDIKEISPEALAAAVEDVMSKDSTRAMMTPQIAQGVIQMYMMKQFDLKHEKDMQAGKDFMVKNASKPGVDTMRVSYSEQMPDGSSVQKSAVMQYEVITKGTGVSPLETDVVKVHYTGTLVDGTKFDSSYDRKEPASFRLNGVIRGWTAGLQKMNVGSKYKFYIPSELAYGRFGRQPVIPPYAALIFEVELISIEAPTAAPAAK</sequence>
<feature type="signal peptide" evidence="6">
    <location>
        <begin position="1"/>
        <end position="18"/>
    </location>
</feature>
<dbReference type="Proteomes" id="UP000199452">
    <property type="component" value="Unassembled WGS sequence"/>
</dbReference>
<keyword evidence="3 4" id="KW-0413">Isomerase</keyword>
<name>A0A1G6GGV3_9BACT</name>
<dbReference type="Gene3D" id="3.10.50.40">
    <property type="match status" value="1"/>
</dbReference>
<keyword evidence="6" id="KW-0732">Signal</keyword>
<dbReference type="FunFam" id="3.10.50.40:FF:000006">
    <property type="entry name" value="Peptidyl-prolyl cis-trans isomerase"/>
    <property type="match status" value="1"/>
</dbReference>
<evidence type="ECO:0000256" key="6">
    <source>
        <dbReference type="SAM" id="SignalP"/>
    </source>
</evidence>
<dbReference type="GO" id="GO:0003755">
    <property type="term" value="F:peptidyl-prolyl cis-trans isomerase activity"/>
    <property type="evidence" value="ECO:0007669"/>
    <property type="project" value="UniProtKB-UniRule"/>
</dbReference>
<evidence type="ECO:0000313" key="8">
    <source>
        <dbReference type="EMBL" id="SDB81053.1"/>
    </source>
</evidence>
<evidence type="ECO:0000256" key="4">
    <source>
        <dbReference type="PROSITE-ProRule" id="PRU00277"/>
    </source>
</evidence>
<evidence type="ECO:0000259" key="7">
    <source>
        <dbReference type="PROSITE" id="PS50059"/>
    </source>
</evidence>
<keyword evidence="2 4" id="KW-0697">Rotamase</keyword>
<comment type="catalytic activity">
    <reaction evidence="1 4 5">
        <text>[protein]-peptidylproline (omega=180) = [protein]-peptidylproline (omega=0)</text>
        <dbReference type="Rhea" id="RHEA:16237"/>
        <dbReference type="Rhea" id="RHEA-COMP:10747"/>
        <dbReference type="Rhea" id="RHEA-COMP:10748"/>
        <dbReference type="ChEBI" id="CHEBI:83833"/>
        <dbReference type="ChEBI" id="CHEBI:83834"/>
        <dbReference type="EC" id="5.2.1.8"/>
    </reaction>
</comment>
<evidence type="ECO:0000256" key="3">
    <source>
        <dbReference type="ARBA" id="ARBA00023235"/>
    </source>
</evidence>
<dbReference type="PROSITE" id="PS50059">
    <property type="entry name" value="FKBP_PPIASE"/>
    <property type="match status" value="1"/>
</dbReference>
<proteinExistence type="inferred from homology"/>
<evidence type="ECO:0000256" key="5">
    <source>
        <dbReference type="RuleBase" id="RU003915"/>
    </source>
</evidence>
<evidence type="ECO:0000313" key="9">
    <source>
        <dbReference type="Proteomes" id="UP000199452"/>
    </source>
</evidence>
<dbReference type="InterPro" id="IPR000774">
    <property type="entry name" value="PPIase_FKBP_N"/>
</dbReference>
<dbReference type="Gene3D" id="1.10.287.460">
    <property type="entry name" value="Peptidyl-prolyl cis-trans isomerase, FKBP-type, N-terminal domain"/>
    <property type="match status" value="1"/>
</dbReference>
<organism evidence="8 9">
    <name type="scientific">Williamwhitmania taraxaci</name>
    <dbReference type="NCBI Taxonomy" id="1640674"/>
    <lineage>
        <taxon>Bacteria</taxon>
        <taxon>Pseudomonadati</taxon>
        <taxon>Bacteroidota</taxon>
        <taxon>Bacteroidia</taxon>
        <taxon>Bacteroidales</taxon>
        <taxon>Williamwhitmaniaceae</taxon>
        <taxon>Williamwhitmania</taxon>
    </lineage>
</organism>
<feature type="domain" description="PPIase FKBP-type" evidence="7">
    <location>
        <begin position="159"/>
        <end position="245"/>
    </location>
</feature>
<accession>A0A1G6GGV3</accession>